<dbReference type="GO" id="GO:0051607">
    <property type="term" value="P:defense response to virus"/>
    <property type="evidence" value="ECO:0007669"/>
    <property type="project" value="UniProtKB-KW"/>
</dbReference>
<evidence type="ECO:0000256" key="10">
    <source>
        <dbReference type="SAM" id="MobiDB-lite"/>
    </source>
</evidence>
<dbReference type="Gene3D" id="3.30.70.270">
    <property type="match status" value="1"/>
</dbReference>
<feature type="region of interest" description="Disordered" evidence="10">
    <location>
        <begin position="93"/>
        <end position="114"/>
    </location>
</feature>
<keyword evidence="13" id="KW-1185">Reference proteome</keyword>
<dbReference type="AlphaFoldDB" id="A0A4R2RQD5"/>
<dbReference type="EMBL" id="SLXV01000034">
    <property type="protein sequence ID" value="TCP65318.1"/>
    <property type="molecule type" value="Genomic_DNA"/>
</dbReference>
<evidence type="ECO:0000259" key="11">
    <source>
        <dbReference type="PROSITE" id="PS50878"/>
    </source>
</evidence>
<evidence type="ECO:0000256" key="7">
    <source>
        <dbReference type="ARBA" id="ARBA00023118"/>
    </source>
</evidence>
<organism evidence="12 13">
    <name type="scientific">Baia soyae</name>
    <dbReference type="NCBI Taxonomy" id="1544746"/>
    <lineage>
        <taxon>Bacteria</taxon>
        <taxon>Bacillati</taxon>
        <taxon>Bacillota</taxon>
        <taxon>Bacilli</taxon>
        <taxon>Bacillales</taxon>
        <taxon>Thermoactinomycetaceae</taxon>
        <taxon>Baia</taxon>
    </lineage>
</organism>
<dbReference type="PANTHER" id="PTHR34047:SF7">
    <property type="entry name" value="RNA-DIRECTED DNA POLYMERASE"/>
    <property type="match status" value="1"/>
</dbReference>
<evidence type="ECO:0000256" key="2">
    <source>
        <dbReference type="ARBA" id="ARBA00022679"/>
    </source>
</evidence>
<dbReference type="OrthoDB" id="9788687at2"/>
<dbReference type="PRINTS" id="PR00866">
    <property type="entry name" value="RNADNAPOLMS"/>
</dbReference>
<dbReference type="InterPro" id="IPR043502">
    <property type="entry name" value="DNA/RNA_pol_sf"/>
</dbReference>
<keyword evidence="5" id="KW-0460">Magnesium</keyword>
<evidence type="ECO:0000256" key="9">
    <source>
        <dbReference type="ARBA" id="ARBA00048173"/>
    </source>
</evidence>
<sequence length="485" mass="56861">MSNETNYEQHQPLTKEEFQARMKEMGKSQFIREEMLRLGFWTEETLTPEEQAERSQDLSELQIVQKELDELRSEARKLGDIKEQLKIARQKRIEESKRKRDEKKAQMEQASAEAQKQWTKYKKIHIPHVGNRYSIGLEHTGMDKEKLEAWRLPVLQTAKELACAMEIELNRLQWLTYHRDTATLCHYHRFSIPKKSGGTREISAPKPELRQAQQWVKEHILDLLPIHPTAYGFVKGKSTVDNARVHIQKRIVVKMDLQDFFPTITFWRVRGLFEWMGYSRQISTLLALLTTEPPHQQVKYDGKYYYIAIGERQLPQGACTSPAITNLITWGMDQQLHAWTEKMGYAYSRYADDLTFSSETLSSSQQVGVLLKRVRSTVKLHGFQVNEEKTRILRHTRRQRVTGIVVNEKPNLTRRRLRQFRALLHDVELHGLEAANRQNHPNLWAYINGYISYMAMVRPDLSHKYNEQASRISQKYGLSYVGIPV</sequence>
<dbReference type="Pfam" id="PF00078">
    <property type="entry name" value="RVT_1"/>
    <property type="match status" value="1"/>
</dbReference>
<evidence type="ECO:0000256" key="6">
    <source>
        <dbReference type="ARBA" id="ARBA00022918"/>
    </source>
</evidence>
<dbReference type="GO" id="GO:0046872">
    <property type="term" value="F:metal ion binding"/>
    <property type="evidence" value="ECO:0007669"/>
    <property type="project" value="UniProtKB-KW"/>
</dbReference>
<keyword evidence="3" id="KW-0548">Nucleotidyltransferase</keyword>
<dbReference type="InterPro" id="IPR000123">
    <property type="entry name" value="Reverse_transcriptase_msDNA"/>
</dbReference>
<evidence type="ECO:0000256" key="5">
    <source>
        <dbReference type="ARBA" id="ARBA00022842"/>
    </source>
</evidence>
<evidence type="ECO:0000256" key="1">
    <source>
        <dbReference type="ARBA" id="ARBA00012493"/>
    </source>
</evidence>
<dbReference type="Proteomes" id="UP000294746">
    <property type="component" value="Unassembled WGS sequence"/>
</dbReference>
<evidence type="ECO:0000256" key="3">
    <source>
        <dbReference type="ARBA" id="ARBA00022695"/>
    </source>
</evidence>
<name>A0A4R2RQD5_9BACL</name>
<feature type="compositionally biased region" description="Basic and acidic residues" evidence="10">
    <location>
        <begin position="93"/>
        <end position="106"/>
    </location>
</feature>
<keyword evidence="2" id="KW-0808">Transferase</keyword>
<dbReference type="PROSITE" id="PS50878">
    <property type="entry name" value="RT_POL"/>
    <property type="match status" value="1"/>
</dbReference>
<dbReference type="PANTHER" id="PTHR34047">
    <property type="entry name" value="NUCLEAR INTRON MATURASE 1, MITOCHONDRIAL-RELATED"/>
    <property type="match status" value="1"/>
</dbReference>
<keyword evidence="7" id="KW-0051">Antiviral defense</keyword>
<protein>
    <recommendedName>
        <fullName evidence="1">RNA-directed DNA polymerase</fullName>
        <ecNumber evidence="1">2.7.7.49</ecNumber>
    </recommendedName>
</protein>
<evidence type="ECO:0000313" key="12">
    <source>
        <dbReference type="EMBL" id="TCP65318.1"/>
    </source>
</evidence>
<evidence type="ECO:0000313" key="13">
    <source>
        <dbReference type="Proteomes" id="UP000294746"/>
    </source>
</evidence>
<dbReference type="RefSeq" id="WP_131849405.1">
    <property type="nucleotide sequence ID" value="NZ_SLXV01000034.1"/>
</dbReference>
<dbReference type="EC" id="2.7.7.49" evidence="1"/>
<dbReference type="InterPro" id="IPR000477">
    <property type="entry name" value="RT_dom"/>
</dbReference>
<dbReference type="SUPFAM" id="SSF56672">
    <property type="entry name" value="DNA/RNA polymerases"/>
    <property type="match status" value="1"/>
</dbReference>
<reference evidence="12 13" key="1">
    <citation type="submission" date="2019-03" db="EMBL/GenBank/DDBJ databases">
        <title>Genomic Encyclopedia of Type Strains, Phase IV (KMG-IV): sequencing the most valuable type-strain genomes for metagenomic binning, comparative biology and taxonomic classification.</title>
        <authorList>
            <person name="Goeker M."/>
        </authorList>
    </citation>
    <scope>NUCLEOTIDE SEQUENCE [LARGE SCALE GENOMIC DNA]</scope>
    <source>
        <strain evidence="12 13">DSM 46831</strain>
    </source>
</reference>
<dbReference type="GO" id="GO:0003964">
    <property type="term" value="F:RNA-directed DNA polymerase activity"/>
    <property type="evidence" value="ECO:0007669"/>
    <property type="project" value="UniProtKB-KW"/>
</dbReference>
<feature type="domain" description="Reverse transcriptase" evidence="11">
    <location>
        <begin position="173"/>
        <end position="406"/>
    </location>
</feature>
<dbReference type="GO" id="GO:0003723">
    <property type="term" value="F:RNA binding"/>
    <property type="evidence" value="ECO:0007669"/>
    <property type="project" value="InterPro"/>
</dbReference>
<dbReference type="CDD" id="cd03487">
    <property type="entry name" value="RT_Bac_retron_II"/>
    <property type="match status" value="1"/>
</dbReference>
<proteinExistence type="inferred from homology"/>
<comment type="catalytic activity">
    <reaction evidence="9">
        <text>DNA(n) + a 2'-deoxyribonucleoside 5'-triphosphate = DNA(n+1) + diphosphate</text>
        <dbReference type="Rhea" id="RHEA:22508"/>
        <dbReference type="Rhea" id="RHEA-COMP:17339"/>
        <dbReference type="Rhea" id="RHEA-COMP:17340"/>
        <dbReference type="ChEBI" id="CHEBI:33019"/>
        <dbReference type="ChEBI" id="CHEBI:61560"/>
        <dbReference type="ChEBI" id="CHEBI:173112"/>
        <dbReference type="EC" id="2.7.7.49"/>
    </reaction>
</comment>
<keyword evidence="6 12" id="KW-0695">RNA-directed DNA polymerase</keyword>
<gene>
    <name evidence="12" type="ORF">EDD57_1344</name>
</gene>
<comment type="caution">
    <text evidence="12">The sequence shown here is derived from an EMBL/GenBank/DDBJ whole genome shotgun (WGS) entry which is preliminary data.</text>
</comment>
<dbReference type="InterPro" id="IPR043128">
    <property type="entry name" value="Rev_trsase/Diguanyl_cyclase"/>
</dbReference>
<evidence type="ECO:0000256" key="8">
    <source>
        <dbReference type="ARBA" id="ARBA00034120"/>
    </source>
</evidence>
<dbReference type="InterPro" id="IPR051083">
    <property type="entry name" value="GrpII_Intron_Splice-Mob/Def"/>
</dbReference>
<keyword evidence="4" id="KW-0479">Metal-binding</keyword>
<comment type="similarity">
    <text evidence="8">Belongs to the bacterial reverse transcriptase family.</text>
</comment>
<accession>A0A4R2RQD5</accession>
<evidence type="ECO:0000256" key="4">
    <source>
        <dbReference type="ARBA" id="ARBA00022723"/>
    </source>
</evidence>